<dbReference type="EMBL" id="CM010717">
    <property type="protein sequence ID" value="RZC54781.1"/>
    <property type="molecule type" value="Genomic_DNA"/>
</dbReference>
<dbReference type="Proteomes" id="UP000316621">
    <property type="component" value="Chromosome 3"/>
</dbReference>
<dbReference type="InterPro" id="IPR025322">
    <property type="entry name" value="PADRE_dom"/>
</dbReference>
<accession>A0A4Y7J4A8</accession>
<evidence type="ECO:0000313" key="2">
    <source>
        <dbReference type="Proteomes" id="UP000316621"/>
    </source>
</evidence>
<keyword evidence="2" id="KW-1185">Reference proteome</keyword>
<gene>
    <name evidence="1" type="ORF">C5167_013634</name>
</gene>
<dbReference type="Gramene" id="RZC54781">
    <property type="protein sequence ID" value="RZC54781"/>
    <property type="gene ID" value="C5167_013634"/>
</dbReference>
<evidence type="ECO:0000313" key="1">
    <source>
        <dbReference type="EMBL" id="RZC54781.1"/>
    </source>
</evidence>
<reference evidence="1 2" key="1">
    <citation type="journal article" date="2018" name="Science">
        <title>The opium poppy genome and morphinan production.</title>
        <authorList>
            <person name="Guo L."/>
            <person name="Winzer T."/>
            <person name="Yang X."/>
            <person name="Li Y."/>
            <person name="Ning Z."/>
            <person name="He Z."/>
            <person name="Teodor R."/>
            <person name="Lu Y."/>
            <person name="Bowser T.A."/>
            <person name="Graham I.A."/>
            <person name="Ye K."/>
        </authorList>
    </citation>
    <scope>NUCLEOTIDE SEQUENCE [LARGE SCALE GENOMIC DNA]</scope>
    <source>
        <strain evidence="2">cv. HN1</strain>
        <tissue evidence="1">Leaves</tissue>
    </source>
</reference>
<protein>
    <submittedName>
        <fullName evidence="1">Uncharacterized protein</fullName>
    </submittedName>
</protein>
<organism evidence="1 2">
    <name type="scientific">Papaver somniferum</name>
    <name type="common">Opium poppy</name>
    <dbReference type="NCBI Taxonomy" id="3469"/>
    <lineage>
        <taxon>Eukaryota</taxon>
        <taxon>Viridiplantae</taxon>
        <taxon>Streptophyta</taxon>
        <taxon>Embryophyta</taxon>
        <taxon>Tracheophyta</taxon>
        <taxon>Spermatophyta</taxon>
        <taxon>Magnoliopsida</taxon>
        <taxon>Ranunculales</taxon>
        <taxon>Papaveraceae</taxon>
        <taxon>Papaveroideae</taxon>
        <taxon>Papaver</taxon>
    </lineage>
</organism>
<dbReference type="AlphaFoldDB" id="A0A4Y7J4A8"/>
<name>A0A4Y7J4A8_PAPSO</name>
<sequence>MGLCFSSSIDYSENQALSSAKVISLNGNLTQYSAPVRVYHVLNQLDSSNSCILCNSDHLLYDDYVKALGSEEEIQLGQIYFVLEKSRLKYRLTASDMAALAVKASSAFMKSSSMKKGRRSGGRKKLRISPVFEVHSNNYYEADNGFESNLKRFDDKPMSVEMKRSGNVLVFGHAPFFTDSIMKNAVTMASEFVWAHAGAGGVIYGVKDASVALGTSLIYAKAAANERFYCTRKQQGEKASS</sequence>
<dbReference type="OMA" id="NERFYCT"/>
<proteinExistence type="predicted"/>
<dbReference type="PANTHER" id="PTHR33052">
    <property type="entry name" value="DUF4228 DOMAIN PROTEIN-RELATED"/>
    <property type="match status" value="1"/>
</dbReference>
<dbReference type="Pfam" id="PF14009">
    <property type="entry name" value="PADRE"/>
    <property type="match status" value="1"/>
</dbReference>